<dbReference type="OrthoDB" id="9804153at2"/>
<keyword evidence="2" id="KW-0808">Transferase</keyword>
<evidence type="ECO:0000313" key="2">
    <source>
        <dbReference type="EMBL" id="SHN54584.1"/>
    </source>
</evidence>
<name>A0A1M7S896_9RHOB</name>
<dbReference type="RefSeq" id="WP_083581117.1">
    <property type="nucleotide sequence ID" value="NZ_FOHL01000003.1"/>
</dbReference>
<dbReference type="PANTHER" id="PTHR43792:SF1">
    <property type="entry name" value="N-ACETYLTRANSFERASE DOMAIN-CONTAINING PROTEIN"/>
    <property type="match status" value="1"/>
</dbReference>
<organism evidence="2 3">
    <name type="scientific">Oceanicella actignis</name>
    <dbReference type="NCBI Taxonomy" id="1189325"/>
    <lineage>
        <taxon>Bacteria</taxon>
        <taxon>Pseudomonadati</taxon>
        <taxon>Pseudomonadota</taxon>
        <taxon>Alphaproteobacteria</taxon>
        <taxon>Rhodobacterales</taxon>
        <taxon>Paracoccaceae</taxon>
        <taxon>Oceanicella</taxon>
    </lineage>
</organism>
<reference evidence="2 3" key="1">
    <citation type="submission" date="2016-12" db="EMBL/GenBank/DDBJ databases">
        <authorList>
            <person name="Song W.-J."/>
            <person name="Kurnit D.M."/>
        </authorList>
    </citation>
    <scope>NUCLEOTIDE SEQUENCE [LARGE SCALE GENOMIC DNA]</scope>
    <source>
        <strain evidence="2 3">CGMCC 1.10808</strain>
    </source>
</reference>
<dbReference type="PROSITE" id="PS51186">
    <property type="entry name" value="GNAT"/>
    <property type="match status" value="1"/>
</dbReference>
<dbReference type="Gene3D" id="3.40.630.30">
    <property type="match status" value="1"/>
</dbReference>
<evidence type="ECO:0000259" key="1">
    <source>
        <dbReference type="PROSITE" id="PS51186"/>
    </source>
</evidence>
<dbReference type="Pfam" id="PF13302">
    <property type="entry name" value="Acetyltransf_3"/>
    <property type="match status" value="1"/>
</dbReference>
<dbReference type="InterPro" id="IPR000182">
    <property type="entry name" value="GNAT_dom"/>
</dbReference>
<sequence>MTDRSAPDQIPGQVPGQVFAVGERLSLRAPRRSDAGPVSLYLGDARVARMLRATPHPYPPGAAEALIERALSGRRAGRLLAIDASASGGPELAGLVYLDPAGTDARGRPVHEVSFMIGPPFWKTGYATEALDLLAERIFAEGAGALTATVFADDPASARLLTGLGFRWLGETEAPSAARGGPAPAWRYRLSAEDRAARLEQDARARAGG</sequence>
<evidence type="ECO:0000313" key="3">
    <source>
        <dbReference type="Proteomes" id="UP000184066"/>
    </source>
</evidence>
<accession>A0A1M7S896</accession>
<dbReference type="EMBL" id="FRDL01000002">
    <property type="protein sequence ID" value="SHN54584.1"/>
    <property type="molecule type" value="Genomic_DNA"/>
</dbReference>
<dbReference type="PANTHER" id="PTHR43792">
    <property type="entry name" value="GNAT FAMILY, PUTATIVE (AFU_ORTHOLOGUE AFUA_3G00765)-RELATED-RELATED"/>
    <property type="match status" value="1"/>
</dbReference>
<dbReference type="GO" id="GO:0016747">
    <property type="term" value="F:acyltransferase activity, transferring groups other than amino-acyl groups"/>
    <property type="evidence" value="ECO:0007669"/>
    <property type="project" value="InterPro"/>
</dbReference>
<dbReference type="InterPro" id="IPR051531">
    <property type="entry name" value="N-acetyltransferase"/>
</dbReference>
<dbReference type="STRING" id="1189325.SAMN04488119_103494"/>
<keyword evidence="3" id="KW-1185">Reference proteome</keyword>
<dbReference type="Proteomes" id="UP000184066">
    <property type="component" value="Unassembled WGS sequence"/>
</dbReference>
<proteinExistence type="predicted"/>
<dbReference type="AlphaFoldDB" id="A0A1M7S896"/>
<dbReference type="SUPFAM" id="SSF55729">
    <property type="entry name" value="Acyl-CoA N-acyltransferases (Nat)"/>
    <property type="match status" value="1"/>
</dbReference>
<feature type="domain" description="N-acetyltransferase" evidence="1">
    <location>
        <begin position="38"/>
        <end position="193"/>
    </location>
</feature>
<protein>
    <submittedName>
        <fullName evidence="2">Protein N-acetyltransferase, RimJ/RimL family</fullName>
    </submittedName>
</protein>
<dbReference type="InterPro" id="IPR016181">
    <property type="entry name" value="Acyl_CoA_acyltransferase"/>
</dbReference>
<gene>
    <name evidence="2" type="ORF">SAMN05216200_10214</name>
</gene>